<protein>
    <submittedName>
        <fullName evidence="1">Uncharacterized protein</fullName>
    </submittedName>
</protein>
<sequence length="100" mass="11762">MMLMHHINVKHHIKKIENSYPKSIEILNSALYVDDLYFGRNNVDELFEFSTDAVSIFKHGRLNLRKLRSNSKDLEKMWMHNGLNNADVVGEHQLKILELN</sequence>
<dbReference type="Proteomes" id="UP000887013">
    <property type="component" value="Unassembled WGS sequence"/>
</dbReference>
<evidence type="ECO:0000313" key="2">
    <source>
        <dbReference type="Proteomes" id="UP000887013"/>
    </source>
</evidence>
<comment type="caution">
    <text evidence="1">The sequence shown here is derived from an EMBL/GenBank/DDBJ whole genome shotgun (WGS) entry which is preliminary data.</text>
</comment>
<dbReference type="AlphaFoldDB" id="A0A8X6U1H7"/>
<dbReference type="EMBL" id="BMAW01020567">
    <property type="protein sequence ID" value="GFT68813.1"/>
    <property type="molecule type" value="Genomic_DNA"/>
</dbReference>
<name>A0A8X6U1H7_NEPPI</name>
<keyword evidence="2" id="KW-1185">Reference proteome</keyword>
<accession>A0A8X6U1H7</accession>
<organism evidence="1 2">
    <name type="scientific">Nephila pilipes</name>
    <name type="common">Giant wood spider</name>
    <name type="synonym">Nephila maculata</name>
    <dbReference type="NCBI Taxonomy" id="299642"/>
    <lineage>
        <taxon>Eukaryota</taxon>
        <taxon>Metazoa</taxon>
        <taxon>Ecdysozoa</taxon>
        <taxon>Arthropoda</taxon>
        <taxon>Chelicerata</taxon>
        <taxon>Arachnida</taxon>
        <taxon>Araneae</taxon>
        <taxon>Araneomorphae</taxon>
        <taxon>Entelegynae</taxon>
        <taxon>Araneoidea</taxon>
        <taxon>Nephilidae</taxon>
        <taxon>Nephila</taxon>
    </lineage>
</organism>
<evidence type="ECO:0000313" key="1">
    <source>
        <dbReference type="EMBL" id="GFT68813.1"/>
    </source>
</evidence>
<reference evidence="1" key="1">
    <citation type="submission" date="2020-08" db="EMBL/GenBank/DDBJ databases">
        <title>Multicomponent nature underlies the extraordinary mechanical properties of spider dragline silk.</title>
        <authorList>
            <person name="Kono N."/>
            <person name="Nakamura H."/>
            <person name="Mori M."/>
            <person name="Yoshida Y."/>
            <person name="Ohtoshi R."/>
            <person name="Malay A.D."/>
            <person name="Moran D.A.P."/>
            <person name="Tomita M."/>
            <person name="Numata K."/>
            <person name="Arakawa K."/>
        </authorList>
    </citation>
    <scope>NUCLEOTIDE SEQUENCE</scope>
</reference>
<dbReference type="OrthoDB" id="6434719at2759"/>
<gene>
    <name evidence="1" type="primary">X975_00963</name>
    <name evidence="1" type="ORF">NPIL_282361</name>
</gene>
<proteinExistence type="predicted"/>